<evidence type="ECO:0000313" key="1">
    <source>
        <dbReference type="EMBL" id="TWU50562.1"/>
    </source>
</evidence>
<accession>A0A5C6EN44</accession>
<name>A0A5C6EN44_9BACT</name>
<dbReference type="Pfam" id="PF13366">
    <property type="entry name" value="PDDEXK_3"/>
    <property type="match status" value="1"/>
</dbReference>
<sequence length="126" mass="14161">MHENDVSKVVLNASIEVHRTLGGPGLLESVYEEALAWELKEAGLNVQRQKIVPIRYKNIELSSPLKLDQLVADLVIVECKATSKYNDIFAAQVLTYLRLMNLKLGLVINFGERMVKDGFHRVVNGL</sequence>
<dbReference type="RefSeq" id="WP_146459286.1">
    <property type="nucleotide sequence ID" value="NZ_SJPW01000005.1"/>
</dbReference>
<comment type="caution">
    <text evidence="1">The sequence shown here is derived from an EMBL/GenBank/DDBJ whole genome shotgun (WGS) entry which is preliminary data.</text>
</comment>
<dbReference type="InterPro" id="IPR026350">
    <property type="entry name" value="GxxExxY"/>
</dbReference>
<dbReference type="AlphaFoldDB" id="A0A5C6EN44"/>
<keyword evidence="2" id="KW-1185">Reference proteome</keyword>
<evidence type="ECO:0000313" key="2">
    <source>
        <dbReference type="Proteomes" id="UP000318288"/>
    </source>
</evidence>
<dbReference type="EMBL" id="SJPW01000005">
    <property type="protein sequence ID" value="TWU50562.1"/>
    <property type="molecule type" value="Genomic_DNA"/>
</dbReference>
<evidence type="ECO:0008006" key="3">
    <source>
        <dbReference type="Google" id="ProtNLM"/>
    </source>
</evidence>
<organism evidence="1 2">
    <name type="scientific">Rubripirellula tenax</name>
    <dbReference type="NCBI Taxonomy" id="2528015"/>
    <lineage>
        <taxon>Bacteria</taxon>
        <taxon>Pseudomonadati</taxon>
        <taxon>Planctomycetota</taxon>
        <taxon>Planctomycetia</taxon>
        <taxon>Pirellulales</taxon>
        <taxon>Pirellulaceae</taxon>
        <taxon>Rubripirellula</taxon>
    </lineage>
</organism>
<dbReference type="NCBIfam" id="TIGR04256">
    <property type="entry name" value="GxxExxY"/>
    <property type="match status" value="1"/>
</dbReference>
<proteinExistence type="predicted"/>
<dbReference type="Proteomes" id="UP000318288">
    <property type="component" value="Unassembled WGS sequence"/>
</dbReference>
<protein>
    <recommendedName>
        <fullName evidence="3">GxxExxY protein</fullName>
    </recommendedName>
</protein>
<reference evidence="1 2" key="1">
    <citation type="submission" date="2019-02" db="EMBL/GenBank/DDBJ databases">
        <title>Deep-cultivation of Planctomycetes and their phenomic and genomic characterization uncovers novel biology.</title>
        <authorList>
            <person name="Wiegand S."/>
            <person name="Jogler M."/>
            <person name="Boedeker C."/>
            <person name="Pinto D."/>
            <person name="Vollmers J."/>
            <person name="Rivas-Marin E."/>
            <person name="Kohn T."/>
            <person name="Peeters S.H."/>
            <person name="Heuer A."/>
            <person name="Rast P."/>
            <person name="Oberbeckmann S."/>
            <person name="Bunk B."/>
            <person name="Jeske O."/>
            <person name="Meyerdierks A."/>
            <person name="Storesund J.E."/>
            <person name="Kallscheuer N."/>
            <person name="Luecker S."/>
            <person name="Lage O.M."/>
            <person name="Pohl T."/>
            <person name="Merkel B.J."/>
            <person name="Hornburger P."/>
            <person name="Mueller R.-W."/>
            <person name="Bruemmer F."/>
            <person name="Labrenz M."/>
            <person name="Spormann A.M."/>
            <person name="Op Den Camp H."/>
            <person name="Overmann J."/>
            <person name="Amann R."/>
            <person name="Jetten M.S.M."/>
            <person name="Mascher T."/>
            <person name="Medema M.H."/>
            <person name="Devos D.P."/>
            <person name="Kaster A.-K."/>
            <person name="Ovreas L."/>
            <person name="Rohde M."/>
            <person name="Galperin M.Y."/>
            <person name="Jogler C."/>
        </authorList>
    </citation>
    <scope>NUCLEOTIDE SEQUENCE [LARGE SCALE GENOMIC DNA]</scope>
    <source>
        <strain evidence="1 2">Poly51</strain>
    </source>
</reference>
<gene>
    <name evidence="1" type="ORF">Poly51_38540</name>
</gene>
<dbReference type="OrthoDB" id="9806869at2"/>